<dbReference type="AlphaFoldDB" id="A0A0S4JDK9"/>
<feature type="region of interest" description="Disordered" evidence="2">
    <location>
        <begin position="120"/>
        <end position="140"/>
    </location>
</feature>
<dbReference type="GO" id="GO:0051537">
    <property type="term" value="F:2 iron, 2 sulfur cluster binding"/>
    <property type="evidence" value="ECO:0007669"/>
    <property type="project" value="TreeGrafter"/>
</dbReference>
<dbReference type="VEuPathDB" id="TriTrypDB:BSAL_93110"/>
<evidence type="ECO:0000313" key="3">
    <source>
        <dbReference type="EMBL" id="CUG86434.1"/>
    </source>
</evidence>
<dbReference type="EMBL" id="CYKH01001302">
    <property type="protein sequence ID" value="CUG86434.1"/>
    <property type="molecule type" value="Genomic_DNA"/>
</dbReference>
<dbReference type="OrthoDB" id="1938621at2759"/>
<dbReference type="SUPFAM" id="SSF89360">
    <property type="entry name" value="HesB-like domain"/>
    <property type="match status" value="1"/>
</dbReference>
<accession>A0A0S4JDK9</accession>
<dbReference type="GO" id="GO:0005739">
    <property type="term" value="C:mitochondrion"/>
    <property type="evidence" value="ECO:0007669"/>
    <property type="project" value="TreeGrafter"/>
</dbReference>
<feature type="compositionally biased region" description="Low complexity" evidence="2">
    <location>
        <begin position="124"/>
        <end position="140"/>
    </location>
</feature>
<evidence type="ECO:0000256" key="1">
    <source>
        <dbReference type="ARBA" id="ARBA00006718"/>
    </source>
</evidence>
<dbReference type="PANTHER" id="PTHR43011">
    <property type="entry name" value="IRON-SULFUR CLUSTER ASSEMBLY 2 HOMOLOG, MITOCHONDRIAL"/>
    <property type="match status" value="1"/>
</dbReference>
<proteinExistence type="inferred from homology"/>
<keyword evidence="4" id="KW-1185">Reference proteome</keyword>
<dbReference type="GO" id="GO:0005506">
    <property type="term" value="F:iron ion binding"/>
    <property type="evidence" value="ECO:0007669"/>
    <property type="project" value="TreeGrafter"/>
</dbReference>
<gene>
    <name evidence="3" type="ORF">BSAL_93110</name>
</gene>
<dbReference type="GO" id="GO:0051539">
    <property type="term" value="F:4 iron, 4 sulfur cluster binding"/>
    <property type="evidence" value="ECO:0007669"/>
    <property type="project" value="TreeGrafter"/>
</dbReference>
<evidence type="ECO:0000313" key="4">
    <source>
        <dbReference type="Proteomes" id="UP000051952"/>
    </source>
</evidence>
<dbReference type="PANTHER" id="PTHR43011:SF1">
    <property type="entry name" value="IRON-SULFUR CLUSTER ASSEMBLY 2 HOMOLOG, MITOCHONDRIAL"/>
    <property type="match status" value="1"/>
</dbReference>
<dbReference type="Gene3D" id="2.60.300.12">
    <property type="entry name" value="HesB-like domain"/>
    <property type="match status" value="1"/>
</dbReference>
<evidence type="ECO:0000256" key="2">
    <source>
        <dbReference type="SAM" id="MobiDB-lite"/>
    </source>
</evidence>
<dbReference type="OMA" id="QSCACAM"/>
<dbReference type="FunFam" id="2.60.300.12:FF:000013">
    <property type="entry name" value="Iron-sulfur assembly protein 2"/>
    <property type="match status" value="1"/>
</dbReference>
<organism evidence="3 4">
    <name type="scientific">Bodo saltans</name>
    <name type="common">Flagellated protozoan</name>
    <dbReference type="NCBI Taxonomy" id="75058"/>
    <lineage>
        <taxon>Eukaryota</taxon>
        <taxon>Discoba</taxon>
        <taxon>Euglenozoa</taxon>
        <taxon>Kinetoplastea</taxon>
        <taxon>Metakinetoplastina</taxon>
        <taxon>Eubodonida</taxon>
        <taxon>Bodonidae</taxon>
        <taxon>Bodo</taxon>
    </lineage>
</organism>
<protein>
    <submittedName>
        <fullName evidence="3">Iron-sulfur cluster biosynthesis protein, putative</fullName>
    </submittedName>
</protein>
<dbReference type="Proteomes" id="UP000051952">
    <property type="component" value="Unassembled WGS sequence"/>
</dbReference>
<dbReference type="GO" id="GO:0016226">
    <property type="term" value="P:iron-sulfur cluster assembly"/>
    <property type="evidence" value="ECO:0007669"/>
    <property type="project" value="TreeGrafter"/>
</dbReference>
<dbReference type="InterPro" id="IPR035903">
    <property type="entry name" value="HesB-like_dom_sf"/>
</dbReference>
<name>A0A0S4JDK9_BODSA</name>
<sequence>MLRISTRRFCAATAATAATIASPQSHSPVPREFKGSALPVDYLTANSEAAKKIYHNNFTISDRCWDRVHSKNQLESVSNNDRFLRLAVESGGCHGYMYKFQFDDALDQEDDVMFFEDELRDTTSAPSSEGDAASSSSSSSSTTIPAVVVVDKSTAECMSKAVLDYHMELKGSAFVVVGNEKVDHLCACAMSFSVRK</sequence>
<reference evidence="4" key="1">
    <citation type="submission" date="2015-09" db="EMBL/GenBank/DDBJ databases">
        <authorList>
            <consortium name="Pathogen Informatics"/>
        </authorList>
    </citation>
    <scope>NUCLEOTIDE SEQUENCE [LARGE SCALE GENOMIC DNA]</scope>
    <source>
        <strain evidence="4">Lake Konstanz</strain>
    </source>
</reference>
<comment type="similarity">
    <text evidence="1">Belongs to the HesB/IscA family.</text>
</comment>